<reference evidence="2" key="1">
    <citation type="submission" date="2015-09" db="EMBL/GenBank/DDBJ databases">
        <authorList>
            <consortium name="Pathogen Informatics"/>
        </authorList>
    </citation>
    <scope>NUCLEOTIDE SEQUENCE [LARGE SCALE GENOMIC DNA]</scope>
    <source>
        <strain evidence="2">Lake Konstanz</strain>
    </source>
</reference>
<protein>
    <submittedName>
        <fullName evidence="1">Uncharacterized protein</fullName>
    </submittedName>
</protein>
<evidence type="ECO:0000313" key="1">
    <source>
        <dbReference type="EMBL" id="CUG86693.1"/>
    </source>
</evidence>
<sequence>MKSAWPASHQLECGYNVYSHNVFSHSMEAARTVSIAANPSDMATLTSQQVRVHPNSALQDCGGFWGRAWGTERAPECVFIEGEDGTGKTSTLLTCGMIEKLGDGRNPDDLVVYMPLTSWEDPVEFALNATSRIRDAINATLPDFVKVLEGYNNERFPFHVRICFDDVRDSKELVDTIFRLTVNGRLRKALHWGNSVELVVYAAGKNLLDTHPPEKEGFDMHGGEQSLVTKASHEWYNALRCRYWYAVPDNRYRPCTFLEKLRKSNSGDKDDMSKACDKLVTNIDEFAASNETKVCRGYCVQQLVFLLLESNDEFTSMLITRRHIALALRMCVGIAKDICSNPTTNAMDGASIRAEATSRIQTGLTELSEDCDWKT</sequence>
<dbReference type="EMBL" id="CYKH01001369">
    <property type="protein sequence ID" value="CUG86693.1"/>
    <property type="molecule type" value="Genomic_DNA"/>
</dbReference>
<proteinExistence type="predicted"/>
<evidence type="ECO:0000313" key="2">
    <source>
        <dbReference type="Proteomes" id="UP000051952"/>
    </source>
</evidence>
<gene>
    <name evidence="1" type="ORF">BSAL_94275</name>
</gene>
<dbReference type="AlphaFoldDB" id="A0A0S4JBX2"/>
<accession>A0A0S4JBX2</accession>
<dbReference type="Proteomes" id="UP000051952">
    <property type="component" value="Unassembled WGS sequence"/>
</dbReference>
<organism evidence="1 2">
    <name type="scientific">Bodo saltans</name>
    <name type="common">Flagellated protozoan</name>
    <dbReference type="NCBI Taxonomy" id="75058"/>
    <lineage>
        <taxon>Eukaryota</taxon>
        <taxon>Discoba</taxon>
        <taxon>Euglenozoa</taxon>
        <taxon>Kinetoplastea</taxon>
        <taxon>Metakinetoplastina</taxon>
        <taxon>Eubodonida</taxon>
        <taxon>Bodonidae</taxon>
        <taxon>Bodo</taxon>
    </lineage>
</organism>
<keyword evidence="2" id="KW-1185">Reference proteome</keyword>
<name>A0A0S4JBX2_BODSA</name>
<dbReference type="VEuPathDB" id="TriTrypDB:BSAL_94275"/>